<keyword evidence="2" id="KW-1185">Reference proteome</keyword>
<dbReference type="InterPro" id="IPR021555">
    <property type="entry name" value="DUF3000"/>
</dbReference>
<proteinExistence type="predicted"/>
<reference evidence="2" key="1">
    <citation type="journal article" date="2019" name="Int. J. Syst. Evol. Microbiol.">
        <title>The Global Catalogue of Microorganisms (GCM) 10K type strain sequencing project: providing services to taxonomists for standard genome sequencing and annotation.</title>
        <authorList>
            <consortium name="The Broad Institute Genomics Platform"/>
            <consortium name="The Broad Institute Genome Sequencing Center for Infectious Disease"/>
            <person name="Wu L."/>
            <person name="Ma J."/>
        </authorList>
    </citation>
    <scope>NUCLEOTIDE SEQUENCE [LARGE SCALE GENOMIC DNA]</scope>
    <source>
        <strain evidence="2">CCUG 56698</strain>
    </source>
</reference>
<evidence type="ECO:0000313" key="1">
    <source>
        <dbReference type="EMBL" id="MFC7580334.1"/>
    </source>
</evidence>
<sequence length="183" mass="20263">MTQPPVPEDFLTALLSLREQARNSEVELEEVPPPRRLAPWTAAIALRTVREEHGQPLASGRFVVLHDPAEQIGWNGTFRLVAQLRTQIDSEMGSDPLLGEALWAFAGESLDEAGAGYHDLTGTVTREFSESFGGLELRGAVLHAELRASWTPVTPWLGEHLRAWSDLMCRASGITPRHYLEEA</sequence>
<comment type="caution">
    <text evidence="1">The sequence shown here is derived from an EMBL/GenBank/DDBJ whole genome shotgun (WGS) entry which is preliminary data.</text>
</comment>
<dbReference type="EMBL" id="JBHTEF010000001">
    <property type="protein sequence ID" value="MFC7580334.1"/>
    <property type="molecule type" value="Genomic_DNA"/>
</dbReference>
<name>A0ABW2SJP8_9ACTO</name>
<organism evidence="1 2">
    <name type="scientific">Schaalia naturae</name>
    <dbReference type="NCBI Taxonomy" id="635203"/>
    <lineage>
        <taxon>Bacteria</taxon>
        <taxon>Bacillati</taxon>
        <taxon>Actinomycetota</taxon>
        <taxon>Actinomycetes</taxon>
        <taxon>Actinomycetales</taxon>
        <taxon>Actinomycetaceae</taxon>
        <taxon>Schaalia</taxon>
    </lineage>
</organism>
<gene>
    <name evidence="1" type="ORF">ACFQWG_03725</name>
</gene>
<dbReference type="Proteomes" id="UP001596527">
    <property type="component" value="Unassembled WGS sequence"/>
</dbReference>
<evidence type="ECO:0000313" key="2">
    <source>
        <dbReference type="Proteomes" id="UP001596527"/>
    </source>
</evidence>
<accession>A0ABW2SJP8</accession>
<protein>
    <submittedName>
        <fullName evidence="1">DUF3000 domain-containing protein</fullName>
    </submittedName>
</protein>
<dbReference type="RefSeq" id="WP_380972234.1">
    <property type="nucleotide sequence ID" value="NZ_JBHTEF010000001.1"/>
</dbReference>
<dbReference type="Pfam" id="PF11452">
    <property type="entry name" value="DUF3000"/>
    <property type="match status" value="1"/>
</dbReference>